<keyword evidence="4" id="KW-1185">Reference proteome</keyword>
<evidence type="ECO:0000256" key="1">
    <source>
        <dbReference type="SAM" id="MobiDB-lite"/>
    </source>
</evidence>
<reference evidence="2 4" key="1">
    <citation type="submission" date="2019-01" db="EMBL/GenBank/DDBJ databases">
        <title>Draft genome sequences of three monokaryotic isolates of the white-rot basidiomycete fungus Dichomitus squalens.</title>
        <authorList>
            <consortium name="DOE Joint Genome Institute"/>
            <person name="Lopez S.C."/>
            <person name="Andreopoulos B."/>
            <person name="Pangilinan J."/>
            <person name="Lipzen A."/>
            <person name="Riley R."/>
            <person name="Ahrendt S."/>
            <person name="Ng V."/>
            <person name="Barry K."/>
            <person name="Daum C."/>
            <person name="Grigoriev I.V."/>
            <person name="Hilden K.S."/>
            <person name="Makela M.R."/>
            <person name="de Vries R.P."/>
        </authorList>
    </citation>
    <scope>NUCLEOTIDE SEQUENCE [LARGE SCALE GENOMIC DNA]</scope>
    <source>
        <strain evidence="3 4">CBS 464.89</strain>
        <strain evidence="2">OM18370.1</strain>
    </source>
</reference>
<dbReference type="EMBL" id="ML143510">
    <property type="protein sequence ID" value="TBU23270.1"/>
    <property type="molecule type" value="Genomic_DNA"/>
</dbReference>
<evidence type="ECO:0000313" key="4">
    <source>
        <dbReference type="Proteomes" id="UP000292082"/>
    </source>
</evidence>
<feature type="compositionally biased region" description="Basic and acidic residues" evidence="1">
    <location>
        <begin position="1"/>
        <end position="11"/>
    </location>
</feature>
<evidence type="ECO:0000313" key="3">
    <source>
        <dbReference type="EMBL" id="TBU52742.1"/>
    </source>
</evidence>
<organism evidence="2">
    <name type="scientific">Dichomitus squalens</name>
    <dbReference type="NCBI Taxonomy" id="114155"/>
    <lineage>
        <taxon>Eukaryota</taxon>
        <taxon>Fungi</taxon>
        <taxon>Dikarya</taxon>
        <taxon>Basidiomycota</taxon>
        <taxon>Agaricomycotina</taxon>
        <taxon>Agaricomycetes</taxon>
        <taxon>Polyporales</taxon>
        <taxon>Polyporaceae</taxon>
        <taxon>Dichomitus</taxon>
    </lineage>
</organism>
<sequence>MNSPSDRHSAGESDSSSDNEVEDITGPTEQPGLSALPQGPNNFFGGPSAPKRRLPGGLMFGGSSARDPKSRRKDVRPVGGGSYWDHMGPGPSRAVREDLVDSSLVEQLRHQFGDPFDERDLKSAATNAN</sequence>
<feature type="region of interest" description="Disordered" evidence="1">
    <location>
        <begin position="1"/>
        <end position="90"/>
    </location>
</feature>
<dbReference type="Proteomes" id="UP000292957">
    <property type="component" value="Unassembled WGS sequence"/>
</dbReference>
<dbReference type="AlphaFoldDB" id="A0A4Q9M870"/>
<gene>
    <name evidence="3" type="ORF">BD310DRAFT_952523</name>
    <name evidence="2" type="ORF">BD311DRAFT_768854</name>
</gene>
<proteinExistence type="predicted"/>
<dbReference type="EMBL" id="ML145238">
    <property type="protein sequence ID" value="TBU52742.1"/>
    <property type="molecule type" value="Genomic_DNA"/>
</dbReference>
<protein>
    <submittedName>
        <fullName evidence="2">Uncharacterized protein</fullName>
    </submittedName>
</protein>
<dbReference type="OrthoDB" id="2726318at2759"/>
<dbReference type="Proteomes" id="UP000292082">
    <property type="component" value="Unassembled WGS sequence"/>
</dbReference>
<evidence type="ECO:0000313" key="2">
    <source>
        <dbReference type="EMBL" id="TBU23270.1"/>
    </source>
</evidence>
<name>A0A4Q9M870_9APHY</name>
<accession>A0A4Q9M870</accession>